<evidence type="ECO:0000313" key="2">
    <source>
        <dbReference type="EMBL" id="GFH08714.1"/>
    </source>
</evidence>
<comment type="caution">
    <text evidence="2">The sequence shown here is derived from an EMBL/GenBank/DDBJ whole genome shotgun (WGS) entry which is preliminary data.</text>
</comment>
<feature type="region of interest" description="Disordered" evidence="1">
    <location>
        <begin position="28"/>
        <end position="102"/>
    </location>
</feature>
<organism evidence="2 3">
    <name type="scientific">Haematococcus lacustris</name>
    <name type="common">Green alga</name>
    <name type="synonym">Haematococcus pluvialis</name>
    <dbReference type="NCBI Taxonomy" id="44745"/>
    <lineage>
        <taxon>Eukaryota</taxon>
        <taxon>Viridiplantae</taxon>
        <taxon>Chlorophyta</taxon>
        <taxon>core chlorophytes</taxon>
        <taxon>Chlorophyceae</taxon>
        <taxon>CS clade</taxon>
        <taxon>Chlamydomonadales</taxon>
        <taxon>Haematococcaceae</taxon>
        <taxon>Haematococcus</taxon>
    </lineage>
</organism>
<name>A0A699YPR3_HAELA</name>
<keyword evidence="3" id="KW-1185">Reference proteome</keyword>
<dbReference type="EMBL" id="BLLF01000180">
    <property type="protein sequence ID" value="GFH08714.1"/>
    <property type="molecule type" value="Genomic_DNA"/>
</dbReference>
<feature type="compositionally biased region" description="Gly residues" evidence="1">
    <location>
        <begin position="189"/>
        <end position="202"/>
    </location>
</feature>
<feature type="compositionally biased region" description="Basic and acidic residues" evidence="1">
    <location>
        <begin position="76"/>
        <end position="85"/>
    </location>
</feature>
<sequence>MSTWTRCESDPGSSMHAMHALRSVSNLQPECRVSGRSARDTPAPLRNIGDGPQIKPQPWHFEQRGRRQKRMRRSRRESSASDHTFKSTSPSCQSSSYRAANSHDNDNLVQCTVTIPWGGQTLALFVTHRGCSSIWITFSIIDAQYTPRDPTFKLSKWCMVGYTSNLILTLLKRGGRRGPARVTVKAEGEQGGQGAEQGGDGASRGGWRLISWRLVRAVAGAAVAGAAVAGAVAGAAVAGAAVAGAAVAGAGLEGQGSQGQGLRGSVFRGMRCRGRMGRGLHGHDGQGQGCHMQGRLDGSLNITVANGQAHGCRCWWLQAVAPGSGSRQWPRAAEPRACTGIPQQAAGQGAWAGWTAAKVFVVVNLSLAASRFSTFRRGHGNRSLSMGQGSRNSQGVCTGELLYCQTLPQEEVQYAGLRAQDTG</sequence>
<accession>A0A699YPR3</accession>
<evidence type="ECO:0000313" key="3">
    <source>
        <dbReference type="Proteomes" id="UP000485058"/>
    </source>
</evidence>
<dbReference type="AlphaFoldDB" id="A0A699YPR3"/>
<feature type="region of interest" description="Disordered" evidence="1">
    <location>
        <begin position="183"/>
        <end position="202"/>
    </location>
</feature>
<gene>
    <name evidence="2" type="ORF">HaLaN_03726</name>
</gene>
<dbReference type="Proteomes" id="UP000485058">
    <property type="component" value="Unassembled WGS sequence"/>
</dbReference>
<feature type="compositionally biased region" description="Basic residues" evidence="1">
    <location>
        <begin position="66"/>
        <end position="75"/>
    </location>
</feature>
<evidence type="ECO:0000256" key="1">
    <source>
        <dbReference type="SAM" id="MobiDB-lite"/>
    </source>
</evidence>
<protein>
    <submittedName>
        <fullName evidence="2">Uncharacterized protein</fullName>
    </submittedName>
</protein>
<proteinExistence type="predicted"/>
<feature type="compositionally biased region" description="Polar residues" evidence="1">
    <location>
        <begin position="86"/>
        <end position="99"/>
    </location>
</feature>
<reference evidence="2 3" key="1">
    <citation type="submission" date="2020-02" db="EMBL/GenBank/DDBJ databases">
        <title>Draft genome sequence of Haematococcus lacustris strain NIES-144.</title>
        <authorList>
            <person name="Morimoto D."/>
            <person name="Nakagawa S."/>
            <person name="Yoshida T."/>
            <person name="Sawayama S."/>
        </authorList>
    </citation>
    <scope>NUCLEOTIDE SEQUENCE [LARGE SCALE GENOMIC DNA]</scope>
    <source>
        <strain evidence="2 3">NIES-144</strain>
    </source>
</reference>